<dbReference type="EMBL" id="LFYR01000692">
    <property type="protein sequence ID" value="KMZ70967.1"/>
    <property type="molecule type" value="Genomic_DNA"/>
</dbReference>
<proteinExistence type="predicted"/>
<keyword evidence="1" id="KW-0472">Membrane</keyword>
<keyword evidence="1" id="KW-0812">Transmembrane</keyword>
<evidence type="ECO:0000256" key="1">
    <source>
        <dbReference type="SAM" id="Phobius"/>
    </source>
</evidence>
<protein>
    <submittedName>
        <fullName evidence="2">Uncharacterized protein</fullName>
    </submittedName>
</protein>
<dbReference type="PANTHER" id="PTHR37224">
    <property type="entry name" value="OS02G0804400 PROTEIN"/>
    <property type="match status" value="1"/>
</dbReference>
<comment type="caution">
    <text evidence="2">The sequence shown here is derived from an EMBL/GenBank/DDBJ whole genome shotgun (WGS) entry which is preliminary data.</text>
</comment>
<gene>
    <name evidence="2" type="ORF">ZOSMA_18G00620</name>
</gene>
<feature type="transmembrane region" description="Helical" evidence="1">
    <location>
        <begin position="33"/>
        <end position="54"/>
    </location>
</feature>
<sequence length="179" mass="20027">MFRNQDQWITYHSTSDTTHQTDQTVASDLISKAMAIATITVLPIAFSSWHFTFWRCGSIRKNPPPSSFSESKRGLRLETSGNCRREQRAVIIFFSQQSDSQTEQKTVQSNGSLLNKDDIKYLFKLLVGSIGAAIVIKYGSVVFPDITKPDLLRALVIIMTPVIISIIVLSIKSSSKISR</sequence>
<dbReference type="Proteomes" id="UP000036987">
    <property type="component" value="Unassembled WGS sequence"/>
</dbReference>
<dbReference type="OrthoDB" id="513929at2759"/>
<feature type="transmembrane region" description="Helical" evidence="1">
    <location>
        <begin position="121"/>
        <end position="139"/>
    </location>
</feature>
<organism evidence="2 3">
    <name type="scientific">Zostera marina</name>
    <name type="common">Eelgrass</name>
    <dbReference type="NCBI Taxonomy" id="29655"/>
    <lineage>
        <taxon>Eukaryota</taxon>
        <taxon>Viridiplantae</taxon>
        <taxon>Streptophyta</taxon>
        <taxon>Embryophyta</taxon>
        <taxon>Tracheophyta</taxon>
        <taxon>Spermatophyta</taxon>
        <taxon>Magnoliopsida</taxon>
        <taxon>Liliopsida</taxon>
        <taxon>Zosteraceae</taxon>
        <taxon>Zostera</taxon>
    </lineage>
</organism>
<evidence type="ECO:0000313" key="2">
    <source>
        <dbReference type="EMBL" id="KMZ70967.1"/>
    </source>
</evidence>
<feature type="transmembrane region" description="Helical" evidence="1">
    <location>
        <begin position="151"/>
        <end position="171"/>
    </location>
</feature>
<evidence type="ECO:0000313" key="3">
    <source>
        <dbReference type="Proteomes" id="UP000036987"/>
    </source>
</evidence>
<keyword evidence="3" id="KW-1185">Reference proteome</keyword>
<reference evidence="3" key="1">
    <citation type="journal article" date="2016" name="Nature">
        <title>The genome of the seagrass Zostera marina reveals angiosperm adaptation to the sea.</title>
        <authorList>
            <person name="Olsen J.L."/>
            <person name="Rouze P."/>
            <person name="Verhelst B."/>
            <person name="Lin Y.-C."/>
            <person name="Bayer T."/>
            <person name="Collen J."/>
            <person name="Dattolo E."/>
            <person name="De Paoli E."/>
            <person name="Dittami S."/>
            <person name="Maumus F."/>
            <person name="Michel G."/>
            <person name="Kersting A."/>
            <person name="Lauritano C."/>
            <person name="Lohaus R."/>
            <person name="Toepel M."/>
            <person name="Tonon T."/>
            <person name="Vanneste K."/>
            <person name="Amirebrahimi M."/>
            <person name="Brakel J."/>
            <person name="Bostroem C."/>
            <person name="Chovatia M."/>
            <person name="Grimwood J."/>
            <person name="Jenkins J.W."/>
            <person name="Jueterbock A."/>
            <person name="Mraz A."/>
            <person name="Stam W.T."/>
            <person name="Tice H."/>
            <person name="Bornberg-Bauer E."/>
            <person name="Green P.J."/>
            <person name="Pearson G.A."/>
            <person name="Procaccini G."/>
            <person name="Duarte C.M."/>
            <person name="Schmutz J."/>
            <person name="Reusch T.B.H."/>
            <person name="Van de Peer Y."/>
        </authorList>
    </citation>
    <scope>NUCLEOTIDE SEQUENCE [LARGE SCALE GENOMIC DNA]</scope>
    <source>
        <strain evidence="3">cv. Finnish</strain>
    </source>
</reference>
<name>A0A0K9PRW7_ZOSMR</name>
<keyword evidence="1" id="KW-1133">Transmembrane helix</keyword>
<dbReference type="AlphaFoldDB" id="A0A0K9PRW7"/>
<dbReference type="STRING" id="29655.A0A0K9PRW7"/>
<accession>A0A0K9PRW7</accession>